<feature type="transmembrane region" description="Helical" evidence="1">
    <location>
        <begin position="92"/>
        <end position="109"/>
    </location>
</feature>
<keyword evidence="1" id="KW-1133">Transmembrane helix</keyword>
<protein>
    <submittedName>
        <fullName evidence="2">Uncharacterized protein</fullName>
    </submittedName>
</protein>
<organism evidence="2">
    <name type="scientific">bioreactor metagenome</name>
    <dbReference type="NCBI Taxonomy" id="1076179"/>
    <lineage>
        <taxon>unclassified sequences</taxon>
        <taxon>metagenomes</taxon>
        <taxon>ecological metagenomes</taxon>
    </lineage>
</organism>
<feature type="transmembrane region" description="Helical" evidence="1">
    <location>
        <begin position="62"/>
        <end position="80"/>
    </location>
</feature>
<keyword evidence="1" id="KW-0472">Membrane</keyword>
<feature type="transmembrane region" description="Helical" evidence="1">
    <location>
        <begin position="38"/>
        <end position="56"/>
    </location>
</feature>
<gene>
    <name evidence="2" type="ORF">SDC9_164365</name>
</gene>
<accession>A0A645FTE8</accession>
<dbReference type="AlphaFoldDB" id="A0A645FTE8"/>
<feature type="transmembrane region" description="Helical" evidence="1">
    <location>
        <begin position="6"/>
        <end position="26"/>
    </location>
</feature>
<keyword evidence="1" id="KW-0812">Transmembrane</keyword>
<reference evidence="2" key="1">
    <citation type="submission" date="2019-08" db="EMBL/GenBank/DDBJ databases">
        <authorList>
            <person name="Kucharzyk K."/>
            <person name="Murdoch R.W."/>
            <person name="Higgins S."/>
            <person name="Loffler F."/>
        </authorList>
    </citation>
    <scope>NUCLEOTIDE SEQUENCE</scope>
</reference>
<sequence length="115" mass="13046">MGSPATAKNVIVTCTYLMIWLVILGINLKSKKRVIARYFLIFWIVMIILSLLMIYVNSTNSSGGILALFVILLWGQWYGIRFFVESFMGIDIIVLVISLIMCTLSARAFKCSKQK</sequence>
<name>A0A645FTE8_9ZZZZ</name>
<dbReference type="EMBL" id="VSSQ01064041">
    <property type="protein sequence ID" value="MPN17016.1"/>
    <property type="molecule type" value="Genomic_DNA"/>
</dbReference>
<comment type="caution">
    <text evidence="2">The sequence shown here is derived from an EMBL/GenBank/DDBJ whole genome shotgun (WGS) entry which is preliminary data.</text>
</comment>
<evidence type="ECO:0000313" key="2">
    <source>
        <dbReference type="EMBL" id="MPN17016.1"/>
    </source>
</evidence>
<evidence type="ECO:0000256" key="1">
    <source>
        <dbReference type="SAM" id="Phobius"/>
    </source>
</evidence>
<proteinExistence type="predicted"/>